<name>A0A9D2LRH7_9FIRM</name>
<dbReference type="InterPro" id="IPR000257">
    <property type="entry name" value="Uroporphyrinogen_deCOase"/>
</dbReference>
<protein>
    <recommendedName>
        <fullName evidence="1">Uroporphyrinogen decarboxylase (URO-D) domain-containing protein</fullName>
    </recommendedName>
</protein>
<dbReference type="InterPro" id="IPR052024">
    <property type="entry name" value="Methanogen_methyltrans"/>
</dbReference>
<dbReference type="EMBL" id="DWYZ01000069">
    <property type="protein sequence ID" value="HJB27759.1"/>
    <property type="molecule type" value="Genomic_DNA"/>
</dbReference>
<dbReference type="GO" id="GO:0006779">
    <property type="term" value="P:porphyrin-containing compound biosynthetic process"/>
    <property type="evidence" value="ECO:0007669"/>
    <property type="project" value="InterPro"/>
</dbReference>
<dbReference type="SUPFAM" id="SSF51726">
    <property type="entry name" value="UROD/MetE-like"/>
    <property type="match status" value="1"/>
</dbReference>
<dbReference type="AlphaFoldDB" id="A0A9D2LRH7"/>
<evidence type="ECO:0000313" key="2">
    <source>
        <dbReference type="EMBL" id="HJB27759.1"/>
    </source>
</evidence>
<dbReference type="PANTHER" id="PTHR47099">
    <property type="entry name" value="METHYLCOBAMIDE:COM METHYLTRANSFERASE MTBA"/>
    <property type="match status" value="1"/>
</dbReference>
<accession>A0A9D2LRH7</accession>
<sequence length="380" mass="43814">MGRRDDVIKVLSGKKPEYVPWFGDLDYWLNYLRDEKLIPEKYLTMGNYGKKVSGGLYDEGLQAFHKDLGVGFYLQGDFPFRTIYHKVDTEIIEIDKYKVTKYHTPFGTLQETWKYMEETYCFAPVEHLIKTAEDMKAFRYLYENVEYEPDYDLTEKRLKNVGDNGIVVMYTPKSPLMELVALKAGIETVVTELMAEEPEEFEELLECMEEKHTIAAQIAIDSPAEYIFVPENLSSETVGGSLYDNYLQDIHRDWNQRIHKAGKKSMVHLDGTLNPLLSKLSRNGFDVIEAVTPKPVGDIALEDLRKYVEKDTIIWGGFPSGFFADSFPEEEFDKWVKNALEIIKKDGRFVLGVADQIVPGTSLKRVRRVSELIQKYGKCQ</sequence>
<gene>
    <name evidence="2" type="ORF">IAA06_03070</name>
</gene>
<organism evidence="2 3">
    <name type="scientific">Candidatus Blautia faecavium</name>
    <dbReference type="NCBI Taxonomy" id="2838487"/>
    <lineage>
        <taxon>Bacteria</taxon>
        <taxon>Bacillati</taxon>
        <taxon>Bacillota</taxon>
        <taxon>Clostridia</taxon>
        <taxon>Lachnospirales</taxon>
        <taxon>Lachnospiraceae</taxon>
        <taxon>Blautia</taxon>
    </lineage>
</organism>
<comment type="caution">
    <text evidence="2">The sequence shown here is derived from an EMBL/GenBank/DDBJ whole genome shotgun (WGS) entry which is preliminary data.</text>
</comment>
<dbReference type="GO" id="GO:0004853">
    <property type="term" value="F:uroporphyrinogen decarboxylase activity"/>
    <property type="evidence" value="ECO:0007669"/>
    <property type="project" value="InterPro"/>
</dbReference>
<proteinExistence type="predicted"/>
<dbReference type="PANTHER" id="PTHR47099:SF1">
    <property type="entry name" value="METHYLCOBAMIDE:COM METHYLTRANSFERASE MTBA"/>
    <property type="match status" value="1"/>
</dbReference>
<reference evidence="2" key="2">
    <citation type="submission" date="2021-04" db="EMBL/GenBank/DDBJ databases">
        <authorList>
            <person name="Gilroy R."/>
        </authorList>
    </citation>
    <scope>NUCLEOTIDE SEQUENCE</scope>
    <source>
        <strain evidence="2">ChiSjej1B19-5720</strain>
    </source>
</reference>
<dbReference type="Proteomes" id="UP000823842">
    <property type="component" value="Unassembled WGS sequence"/>
</dbReference>
<feature type="domain" description="Uroporphyrinogen decarboxylase (URO-D)" evidence="1">
    <location>
        <begin position="190"/>
        <end position="376"/>
    </location>
</feature>
<dbReference type="Pfam" id="PF01208">
    <property type="entry name" value="URO-D"/>
    <property type="match status" value="1"/>
</dbReference>
<dbReference type="Gene3D" id="3.20.20.210">
    <property type="match status" value="1"/>
</dbReference>
<reference evidence="2" key="1">
    <citation type="journal article" date="2021" name="PeerJ">
        <title>Extensive microbial diversity within the chicken gut microbiome revealed by metagenomics and culture.</title>
        <authorList>
            <person name="Gilroy R."/>
            <person name="Ravi A."/>
            <person name="Getino M."/>
            <person name="Pursley I."/>
            <person name="Horton D.L."/>
            <person name="Alikhan N.F."/>
            <person name="Baker D."/>
            <person name="Gharbi K."/>
            <person name="Hall N."/>
            <person name="Watson M."/>
            <person name="Adriaenssens E.M."/>
            <person name="Foster-Nyarko E."/>
            <person name="Jarju S."/>
            <person name="Secka A."/>
            <person name="Antonio M."/>
            <person name="Oren A."/>
            <person name="Chaudhuri R.R."/>
            <person name="La Ragione R."/>
            <person name="Hildebrand F."/>
            <person name="Pallen M.J."/>
        </authorList>
    </citation>
    <scope>NUCLEOTIDE SEQUENCE</scope>
    <source>
        <strain evidence="2">ChiSjej1B19-5720</strain>
    </source>
</reference>
<evidence type="ECO:0000313" key="3">
    <source>
        <dbReference type="Proteomes" id="UP000823842"/>
    </source>
</evidence>
<evidence type="ECO:0000259" key="1">
    <source>
        <dbReference type="Pfam" id="PF01208"/>
    </source>
</evidence>
<dbReference type="InterPro" id="IPR038071">
    <property type="entry name" value="UROD/MetE-like_sf"/>
</dbReference>